<accession>A0A0E9PU06</accession>
<reference evidence="1" key="2">
    <citation type="journal article" date="2015" name="Fish Shellfish Immunol.">
        <title>Early steps in the European eel (Anguilla anguilla)-Vibrio vulnificus interaction in the gills: Role of the RtxA13 toxin.</title>
        <authorList>
            <person name="Callol A."/>
            <person name="Pajuelo D."/>
            <person name="Ebbesson L."/>
            <person name="Teles M."/>
            <person name="MacKenzie S."/>
            <person name="Amaro C."/>
        </authorList>
    </citation>
    <scope>NUCLEOTIDE SEQUENCE</scope>
</reference>
<name>A0A0E9PU06_ANGAN</name>
<reference evidence="1" key="1">
    <citation type="submission" date="2014-11" db="EMBL/GenBank/DDBJ databases">
        <authorList>
            <person name="Amaro Gonzalez C."/>
        </authorList>
    </citation>
    <scope>NUCLEOTIDE SEQUENCE</scope>
</reference>
<protein>
    <submittedName>
        <fullName evidence="1">Uncharacterized protein</fullName>
    </submittedName>
</protein>
<sequence length="32" mass="3624">MNSALQVRSLREHISHAGVCAVRTFFVRLPDL</sequence>
<dbReference type="EMBL" id="GBXM01100598">
    <property type="protein sequence ID" value="JAH07979.1"/>
    <property type="molecule type" value="Transcribed_RNA"/>
</dbReference>
<evidence type="ECO:0000313" key="1">
    <source>
        <dbReference type="EMBL" id="JAH07979.1"/>
    </source>
</evidence>
<dbReference type="AlphaFoldDB" id="A0A0E9PU06"/>
<organism evidence="1">
    <name type="scientific">Anguilla anguilla</name>
    <name type="common">European freshwater eel</name>
    <name type="synonym">Muraena anguilla</name>
    <dbReference type="NCBI Taxonomy" id="7936"/>
    <lineage>
        <taxon>Eukaryota</taxon>
        <taxon>Metazoa</taxon>
        <taxon>Chordata</taxon>
        <taxon>Craniata</taxon>
        <taxon>Vertebrata</taxon>
        <taxon>Euteleostomi</taxon>
        <taxon>Actinopterygii</taxon>
        <taxon>Neopterygii</taxon>
        <taxon>Teleostei</taxon>
        <taxon>Anguilliformes</taxon>
        <taxon>Anguillidae</taxon>
        <taxon>Anguilla</taxon>
    </lineage>
</organism>
<proteinExistence type="predicted"/>